<dbReference type="OrthoDB" id="48773at2759"/>
<reference evidence="1 2" key="1">
    <citation type="journal article" date="2015" name="Plant Cell">
        <title>Oil accumulation by the oleaginous diatom Fistulifera solaris as revealed by the genome and transcriptome.</title>
        <authorList>
            <person name="Tanaka T."/>
            <person name="Maeda Y."/>
            <person name="Veluchamy A."/>
            <person name="Tanaka M."/>
            <person name="Abida H."/>
            <person name="Marechal E."/>
            <person name="Bowler C."/>
            <person name="Muto M."/>
            <person name="Sunaga Y."/>
            <person name="Tanaka M."/>
            <person name="Yoshino T."/>
            <person name="Taniguchi T."/>
            <person name="Fukuda Y."/>
            <person name="Nemoto M."/>
            <person name="Matsumoto M."/>
            <person name="Wong P.S."/>
            <person name="Aburatani S."/>
            <person name="Fujibuchi W."/>
        </authorList>
    </citation>
    <scope>NUCLEOTIDE SEQUENCE [LARGE SCALE GENOMIC DNA]</scope>
    <source>
        <strain evidence="1 2">JPCC DA0580</strain>
    </source>
</reference>
<protein>
    <submittedName>
        <fullName evidence="1">Uncharacterized protein</fullName>
    </submittedName>
</protein>
<dbReference type="AlphaFoldDB" id="A0A1Z5JQF5"/>
<comment type="caution">
    <text evidence="1">The sequence shown here is derived from an EMBL/GenBank/DDBJ whole genome shotgun (WGS) entry which is preliminary data.</text>
</comment>
<evidence type="ECO:0000313" key="2">
    <source>
        <dbReference type="Proteomes" id="UP000198406"/>
    </source>
</evidence>
<dbReference type="EMBL" id="BDSP01000101">
    <property type="protein sequence ID" value="GAX16082.1"/>
    <property type="molecule type" value="Genomic_DNA"/>
</dbReference>
<organism evidence="1 2">
    <name type="scientific">Fistulifera solaris</name>
    <name type="common">Oleaginous diatom</name>
    <dbReference type="NCBI Taxonomy" id="1519565"/>
    <lineage>
        <taxon>Eukaryota</taxon>
        <taxon>Sar</taxon>
        <taxon>Stramenopiles</taxon>
        <taxon>Ochrophyta</taxon>
        <taxon>Bacillariophyta</taxon>
        <taxon>Bacillariophyceae</taxon>
        <taxon>Bacillariophycidae</taxon>
        <taxon>Naviculales</taxon>
        <taxon>Naviculaceae</taxon>
        <taxon>Fistulifera</taxon>
    </lineage>
</organism>
<evidence type="ECO:0000313" key="1">
    <source>
        <dbReference type="EMBL" id="GAX16082.1"/>
    </source>
</evidence>
<sequence length="200" mass="22662">MDEKHLDIEAVLCENEECITLSVPVSFPSPCHAGSSLDSLSECIYDNINALDFEATRMVEKIRHEMDNFEAYRAEERRYKELSRCHEVELPHWWVNPIGELIAECEFLKKLLNEDEFSKDLRGLACRTMSTVLGEDFDVQQAAVALIGPAGLVIRANYADEILLGKTTFDLETAELPISFQTAARNPGELRELVLRTVEI</sequence>
<gene>
    <name evidence="1" type="ORF">FisN_20Hh241</name>
</gene>
<accession>A0A1Z5JQF5</accession>
<keyword evidence="2" id="KW-1185">Reference proteome</keyword>
<dbReference type="Proteomes" id="UP000198406">
    <property type="component" value="Unassembled WGS sequence"/>
</dbReference>
<name>A0A1Z5JQF5_FISSO</name>
<dbReference type="InParanoid" id="A0A1Z5JQF5"/>
<proteinExistence type="predicted"/>